<proteinExistence type="predicted"/>
<dbReference type="EMBL" id="JAADJZ010000040">
    <property type="protein sequence ID" value="KAF2864742.1"/>
    <property type="molecule type" value="Genomic_DNA"/>
</dbReference>
<evidence type="ECO:0000256" key="1">
    <source>
        <dbReference type="SAM" id="MobiDB-lite"/>
    </source>
</evidence>
<dbReference type="Proteomes" id="UP000481861">
    <property type="component" value="Unassembled WGS sequence"/>
</dbReference>
<organism evidence="2 3">
    <name type="scientific">Massariosphaeria phaeospora</name>
    <dbReference type="NCBI Taxonomy" id="100035"/>
    <lineage>
        <taxon>Eukaryota</taxon>
        <taxon>Fungi</taxon>
        <taxon>Dikarya</taxon>
        <taxon>Ascomycota</taxon>
        <taxon>Pezizomycotina</taxon>
        <taxon>Dothideomycetes</taxon>
        <taxon>Pleosporomycetidae</taxon>
        <taxon>Pleosporales</taxon>
        <taxon>Pleosporales incertae sedis</taxon>
        <taxon>Massariosphaeria</taxon>
    </lineage>
</organism>
<feature type="region of interest" description="Disordered" evidence="1">
    <location>
        <begin position="1"/>
        <end position="51"/>
    </location>
</feature>
<feature type="compositionally biased region" description="Polar residues" evidence="1">
    <location>
        <begin position="1"/>
        <end position="11"/>
    </location>
</feature>
<sequence>MPCHRNMSTVRVSKEPRNVPRTSGFRPSITQSELPGLPSHPSRRQTALPCNRRKRNSYPIQSYRPKRQTPLLGHLKRAARLAWVHGIYVHILRRPAADRHACRNFSCRIVERRSHRLGNCWACWLYCGEACRQTASFLRSMRCIAAVANAFLQRNRLSERLIGRPVVYQRTGPIPPKAFGHGLFQNHPGLYISSAVVNPLSSFPKYGTAVRSLVSGKDLCCEAHRIPLHPGSPPTFAARPVFQKNSTLRSRCDEVTGRIARDAPYA</sequence>
<keyword evidence="3" id="KW-1185">Reference proteome</keyword>
<name>A0A7C8M639_9PLEO</name>
<protein>
    <submittedName>
        <fullName evidence="2">Uncharacterized protein</fullName>
    </submittedName>
</protein>
<evidence type="ECO:0000313" key="3">
    <source>
        <dbReference type="Proteomes" id="UP000481861"/>
    </source>
</evidence>
<comment type="caution">
    <text evidence="2">The sequence shown here is derived from an EMBL/GenBank/DDBJ whole genome shotgun (WGS) entry which is preliminary data.</text>
</comment>
<accession>A0A7C8M639</accession>
<evidence type="ECO:0000313" key="2">
    <source>
        <dbReference type="EMBL" id="KAF2864742.1"/>
    </source>
</evidence>
<dbReference type="AlphaFoldDB" id="A0A7C8M639"/>
<reference evidence="2 3" key="1">
    <citation type="submission" date="2020-01" db="EMBL/GenBank/DDBJ databases">
        <authorList>
            <consortium name="DOE Joint Genome Institute"/>
            <person name="Haridas S."/>
            <person name="Albert R."/>
            <person name="Binder M."/>
            <person name="Bloem J."/>
            <person name="Labutti K."/>
            <person name="Salamov A."/>
            <person name="Andreopoulos B."/>
            <person name="Baker S.E."/>
            <person name="Barry K."/>
            <person name="Bills G."/>
            <person name="Bluhm B.H."/>
            <person name="Cannon C."/>
            <person name="Castanera R."/>
            <person name="Culley D.E."/>
            <person name="Daum C."/>
            <person name="Ezra D."/>
            <person name="Gonzalez J.B."/>
            <person name="Henrissat B."/>
            <person name="Kuo A."/>
            <person name="Liang C."/>
            <person name="Lipzen A."/>
            <person name="Lutzoni F."/>
            <person name="Magnuson J."/>
            <person name="Mondo S."/>
            <person name="Nolan M."/>
            <person name="Ohm R."/>
            <person name="Pangilinan J."/>
            <person name="Park H.-J.H."/>
            <person name="Ramirez L."/>
            <person name="Alfaro M."/>
            <person name="Sun H."/>
            <person name="Tritt A."/>
            <person name="Yoshinaga Y."/>
            <person name="Zwiers L.-H.L."/>
            <person name="Turgeon B.G."/>
            <person name="Goodwin S.B."/>
            <person name="Spatafora J.W."/>
            <person name="Crous P.W."/>
            <person name="Grigoriev I.V."/>
        </authorList>
    </citation>
    <scope>NUCLEOTIDE SEQUENCE [LARGE SCALE GENOMIC DNA]</scope>
    <source>
        <strain evidence="2 3">CBS 611.86</strain>
    </source>
</reference>
<gene>
    <name evidence="2" type="ORF">BDV95DRAFT_290388</name>
</gene>